<keyword evidence="1" id="KW-1133">Transmembrane helix</keyword>
<protein>
    <submittedName>
        <fullName evidence="4">Nuclear receptor domain-containing protein</fullName>
    </submittedName>
</protein>
<evidence type="ECO:0000256" key="1">
    <source>
        <dbReference type="SAM" id="Phobius"/>
    </source>
</evidence>
<evidence type="ECO:0000313" key="3">
    <source>
        <dbReference type="Proteomes" id="UP000267027"/>
    </source>
</evidence>
<dbReference type="EMBL" id="UYYA01004613">
    <property type="protein sequence ID" value="VDM62689.1"/>
    <property type="molecule type" value="Genomic_DNA"/>
</dbReference>
<dbReference type="Proteomes" id="UP000267027">
    <property type="component" value="Unassembled WGS sequence"/>
</dbReference>
<reference evidence="2 3" key="2">
    <citation type="submission" date="2018-11" db="EMBL/GenBank/DDBJ databases">
        <authorList>
            <consortium name="Pathogen Informatics"/>
        </authorList>
    </citation>
    <scope>NUCLEOTIDE SEQUENCE [LARGE SCALE GENOMIC DNA]</scope>
    <source>
        <strain evidence="2 3">Costa Rica</strain>
    </source>
</reference>
<dbReference type="WBParaSite" id="ACOC_0001110301-mRNA-1">
    <property type="protein sequence ID" value="ACOC_0001110301-mRNA-1"/>
    <property type="gene ID" value="ACOC_0001110301"/>
</dbReference>
<organism evidence="4">
    <name type="scientific">Angiostrongylus costaricensis</name>
    <name type="common">Nematode worm</name>
    <dbReference type="NCBI Taxonomy" id="334426"/>
    <lineage>
        <taxon>Eukaryota</taxon>
        <taxon>Metazoa</taxon>
        <taxon>Ecdysozoa</taxon>
        <taxon>Nematoda</taxon>
        <taxon>Chromadorea</taxon>
        <taxon>Rhabditida</taxon>
        <taxon>Rhabditina</taxon>
        <taxon>Rhabditomorpha</taxon>
        <taxon>Strongyloidea</taxon>
        <taxon>Metastrongylidae</taxon>
        <taxon>Angiostrongylus</taxon>
    </lineage>
</organism>
<sequence length="142" mass="15805">MFFFPLVLHVFSCALGIEDLLFVYISVCLRYSMLRHLLTDTPDMSVPNNSGMVLPPPAMDPFQWQQYPQSGASSSVSGTSELFSSTFAMLSDTSSAPYPDQCHENKLECGSTFCFDAMQSPYGHPQNNMYYPMLDQSSEVVG</sequence>
<dbReference type="AlphaFoldDB" id="A0A0R3PXQ6"/>
<evidence type="ECO:0000313" key="2">
    <source>
        <dbReference type="EMBL" id="VDM62689.1"/>
    </source>
</evidence>
<evidence type="ECO:0000313" key="4">
    <source>
        <dbReference type="WBParaSite" id="ACOC_0001110301-mRNA-1"/>
    </source>
</evidence>
<keyword evidence="1" id="KW-0472">Membrane</keyword>
<reference evidence="4" key="1">
    <citation type="submission" date="2017-02" db="UniProtKB">
        <authorList>
            <consortium name="WormBaseParasite"/>
        </authorList>
    </citation>
    <scope>IDENTIFICATION</scope>
</reference>
<keyword evidence="1" id="KW-0812">Transmembrane</keyword>
<feature type="transmembrane region" description="Helical" evidence="1">
    <location>
        <begin position="6"/>
        <end position="27"/>
    </location>
</feature>
<accession>A0A0R3PXQ6</accession>
<proteinExistence type="predicted"/>
<dbReference type="OrthoDB" id="10500947at2759"/>
<keyword evidence="3" id="KW-1185">Reference proteome</keyword>
<gene>
    <name evidence="2" type="ORF">ACOC_LOCUS11104</name>
</gene>
<name>A0A0R3PXQ6_ANGCS</name>
<dbReference type="STRING" id="334426.A0A0R3PXQ6"/>